<comment type="domain">
    <text evidence="7">The DHHC domain is required for palmitoyltransferase activity.</text>
</comment>
<dbReference type="AlphaFoldDB" id="A0A0N4USY1"/>
<evidence type="ECO:0000256" key="2">
    <source>
        <dbReference type="ARBA" id="ARBA00022679"/>
    </source>
</evidence>
<evidence type="ECO:0000259" key="8">
    <source>
        <dbReference type="Pfam" id="PF01529"/>
    </source>
</evidence>
<comment type="similarity">
    <text evidence="7">Belongs to the DHHC palmitoyltransferase family.</text>
</comment>
<evidence type="ECO:0000313" key="9">
    <source>
        <dbReference type="EMBL" id="VDD85053.1"/>
    </source>
</evidence>
<protein>
    <recommendedName>
        <fullName evidence="7">Palmitoyltransferase</fullName>
        <ecNumber evidence="7">2.3.1.225</ecNumber>
    </recommendedName>
</protein>
<proteinExistence type="inferred from homology"/>
<dbReference type="PROSITE" id="PS50216">
    <property type="entry name" value="DHHC"/>
    <property type="match status" value="1"/>
</dbReference>
<feature type="transmembrane region" description="Helical" evidence="7">
    <location>
        <begin position="36"/>
        <end position="57"/>
    </location>
</feature>
<feature type="domain" description="Palmitoyltransferase DHHC" evidence="8">
    <location>
        <begin position="111"/>
        <end position="247"/>
    </location>
</feature>
<dbReference type="InterPro" id="IPR039859">
    <property type="entry name" value="PFA4/ZDH16/20/ERF2-like"/>
</dbReference>
<dbReference type="Proteomes" id="UP000274131">
    <property type="component" value="Unassembled WGS sequence"/>
</dbReference>
<evidence type="ECO:0000313" key="11">
    <source>
        <dbReference type="WBParaSite" id="EVEC_0000027201-mRNA-1"/>
    </source>
</evidence>
<dbReference type="EC" id="2.3.1.225" evidence="7"/>
<evidence type="ECO:0000256" key="7">
    <source>
        <dbReference type="RuleBase" id="RU079119"/>
    </source>
</evidence>
<evidence type="ECO:0000313" key="10">
    <source>
        <dbReference type="Proteomes" id="UP000274131"/>
    </source>
</evidence>
<keyword evidence="5 7" id="KW-0472">Membrane</keyword>
<accession>A0A0N4USY1</accession>
<comment type="catalytic activity">
    <reaction evidence="7">
        <text>L-cysteinyl-[protein] + hexadecanoyl-CoA = S-hexadecanoyl-L-cysteinyl-[protein] + CoA</text>
        <dbReference type="Rhea" id="RHEA:36683"/>
        <dbReference type="Rhea" id="RHEA-COMP:10131"/>
        <dbReference type="Rhea" id="RHEA-COMP:11032"/>
        <dbReference type="ChEBI" id="CHEBI:29950"/>
        <dbReference type="ChEBI" id="CHEBI:57287"/>
        <dbReference type="ChEBI" id="CHEBI:57379"/>
        <dbReference type="ChEBI" id="CHEBI:74151"/>
        <dbReference type="EC" id="2.3.1.225"/>
    </reaction>
</comment>
<dbReference type="STRING" id="51028.A0A0N4USY1"/>
<evidence type="ECO:0000256" key="6">
    <source>
        <dbReference type="ARBA" id="ARBA00023315"/>
    </source>
</evidence>
<dbReference type="GO" id="GO:0016020">
    <property type="term" value="C:membrane"/>
    <property type="evidence" value="ECO:0007669"/>
    <property type="project" value="UniProtKB-SubCell"/>
</dbReference>
<keyword evidence="3 7" id="KW-0812">Transmembrane</keyword>
<dbReference type="GO" id="GO:0019706">
    <property type="term" value="F:protein-cysteine S-palmitoyltransferase activity"/>
    <property type="evidence" value="ECO:0007669"/>
    <property type="project" value="UniProtKB-EC"/>
</dbReference>
<feature type="transmembrane region" description="Helical" evidence="7">
    <location>
        <begin position="69"/>
        <end position="88"/>
    </location>
</feature>
<sequence>MYDLKQRISSVMDDADENEVFLRRLRNLLPNETQDIIAVFILLLALPVGFLIEIFIILPTTHETFTEGWFWRVGILFLLGINAYLNVYKMKTVGPNGLISDLPALMKPGFHYCHNCQLNVPPRSHHCPVCDKCSFRRDHHCSFAAVCVGHFNQRYFIAAVINLWIVTVVVLTWNWTFMWSALGNFSLLQYWQIFLPHLALFFRFLSLSQFFSVMVFVLTMTTLMFITYLAAAQIFCLYRGQTRVEYLLDVHAYNLGFLNNVRQALGRKWVLTFFSPFISSPLESDGLSYHTKGSEPVAETTKTL</sequence>
<keyword evidence="4 7" id="KW-1133">Transmembrane helix</keyword>
<dbReference type="OrthoDB" id="302728at2759"/>
<feature type="transmembrane region" description="Helical" evidence="7">
    <location>
        <begin position="155"/>
        <end position="175"/>
    </location>
</feature>
<dbReference type="WBParaSite" id="EVEC_0000027201-mRNA-1">
    <property type="protein sequence ID" value="EVEC_0000027201-mRNA-1"/>
    <property type="gene ID" value="EVEC_0000027201"/>
</dbReference>
<organism evidence="11">
    <name type="scientific">Enterobius vermicularis</name>
    <name type="common">Human pinworm</name>
    <dbReference type="NCBI Taxonomy" id="51028"/>
    <lineage>
        <taxon>Eukaryota</taxon>
        <taxon>Metazoa</taxon>
        <taxon>Ecdysozoa</taxon>
        <taxon>Nematoda</taxon>
        <taxon>Chromadorea</taxon>
        <taxon>Rhabditida</taxon>
        <taxon>Spirurina</taxon>
        <taxon>Oxyuridomorpha</taxon>
        <taxon>Oxyuroidea</taxon>
        <taxon>Oxyuridae</taxon>
        <taxon>Enterobius</taxon>
    </lineage>
</organism>
<gene>
    <name evidence="9" type="ORF">EVEC_LOCUS196</name>
</gene>
<dbReference type="EMBL" id="UXUI01000123">
    <property type="protein sequence ID" value="VDD85053.1"/>
    <property type="molecule type" value="Genomic_DNA"/>
</dbReference>
<feature type="transmembrane region" description="Helical" evidence="7">
    <location>
        <begin position="213"/>
        <end position="235"/>
    </location>
</feature>
<evidence type="ECO:0000256" key="3">
    <source>
        <dbReference type="ARBA" id="ARBA00022692"/>
    </source>
</evidence>
<keyword evidence="2 7" id="KW-0808">Transferase</keyword>
<evidence type="ECO:0000256" key="4">
    <source>
        <dbReference type="ARBA" id="ARBA00022989"/>
    </source>
</evidence>
<keyword evidence="6 7" id="KW-0012">Acyltransferase</keyword>
<comment type="subcellular location">
    <subcellularLocation>
        <location evidence="1">Membrane</location>
        <topology evidence="1">Multi-pass membrane protein</topology>
    </subcellularLocation>
</comment>
<reference evidence="9 10" key="2">
    <citation type="submission" date="2018-10" db="EMBL/GenBank/DDBJ databases">
        <authorList>
            <consortium name="Pathogen Informatics"/>
        </authorList>
    </citation>
    <scope>NUCLEOTIDE SEQUENCE [LARGE SCALE GENOMIC DNA]</scope>
</reference>
<evidence type="ECO:0000256" key="5">
    <source>
        <dbReference type="ARBA" id="ARBA00023136"/>
    </source>
</evidence>
<dbReference type="Pfam" id="PF01529">
    <property type="entry name" value="DHHC"/>
    <property type="match status" value="1"/>
</dbReference>
<name>A0A0N4USY1_ENTVE</name>
<dbReference type="PANTHER" id="PTHR12246">
    <property type="entry name" value="PALMITOYLTRANSFERASE ZDHHC16"/>
    <property type="match status" value="1"/>
</dbReference>
<reference evidence="11" key="1">
    <citation type="submission" date="2017-02" db="UniProtKB">
        <authorList>
            <consortium name="WormBaseParasite"/>
        </authorList>
    </citation>
    <scope>IDENTIFICATION</scope>
</reference>
<keyword evidence="10" id="KW-1185">Reference proteome</keyword>
<dbReference type="InterPro" id="IPR001594">
    <property type="entry name" value="Palmitoyltrfase_DHHC"/>
</dbReference>
<evidence type="ECO:0000256" key="1">
    <source>
        <dbReference type="ARBA" id="ARBA00004141"/>
    </source>
</evidence>